<dbReference type="AlphaFoldDB" id="A0A343JAE9"/>
<feature type="signal peptide" evidence="11">
    <location>
        <begin position="1"/>
        <end position="27"/>
    </location>
</feature>
<dbReference type="OrthoDB" id="1701915at2"/>
<keyword evidence="13" id="KW-0645">Protease</keyword>
<feature type="active site" description="Acyl-ester intermediate" evidence="7">
    <location>
        <position position="70"/>
    </location>
</feature>
<keyword evidence="10" id="KW-0812">Transmembrane</keyword>
<dbReference type="SUPFAM" id="SSF56601">
    <property type="entry name" value="beta-lactamase/transpeptidase-like"/>
    <property type="match status" value="1"/>
</dbReference>
<keyword evidence="10" id="KW-1133">Transmembrane helix</keyword>
<evidence type="ECO:0000256" key="8">
    <source>
        <dbReference type="PIRSR" id="PIRSR618044-2"/>
    </source>
</evidence>
<reference evidence="13 14" key="1">
    <citation type="submission" date="2016-08" db="EMBL/GenBank/DDBJ databases">
        <title>Complete Genome Sequence Of The Indigo Reducing Clostridium isatidis DSM15098.</title>
        <authorList>
            <person name="Little G.T."/>
            <person name="Minton N.P."/>
        </authorList>
    </citation>
    <scope>NUCLEOTIDE SEQUENCE [LARGE SCALE GENOMIC DNA]</scope>
    <source>
        <strain evidence="13 14">DSM 15098</strain>
    </source>
</reference>
<keyword evidence="2 11" id="KW-0732">Signal</keyword>
<dbReference type="PANTHER" id="PTHR21581">
    <property type="entry name" value="D-ALANYL-D-ALANINE CARBOXYPEPTIDASE"/>
    <property type="match status" value="1"/>
</dbReference>
<accession>A0A343JAE9</accession>
<evidence type="ECO:0000256" key="1">
    <source>
        <dbReference type="ARBA" id="ARBA00007164"/>
    </source>
</evidence>
<dbReference type="EMBL" id="CP016786">
    <property type="protein sequence ID" value="ASW42507.1"/>
    <property type="molecule type" value="Genomic_DNA"/>
</dbReference>
<evidence type="ECO:0000259" key="12">
    <source>
        <dbReference type="Pfam" id="PF00768"/>
    </source>
</evidence>
<dbReference type="InterPro" id="IPR001967">
    <property type="entry name" value="Peptidase_S11_N"/>
</dbReference>
<evidence type="ECO:0000256" key="3">
    <source>
        <dbReference type="ARBA" id="ARBA00022801"/>
    </source>
</evidence>
<keyword evidence="6" id="KW-0961">Cell wall biogenesis/degradation</keyword>
<feature type="transmembrane region" description="Helical" evidence="10">
    <location>
        <begin position="397"/>
        <end position="421"/>
    </location>
</feature>
<evidence type="ECO:0000256" key="10">
    <source>
        <dbReference type="SAM" id="Phobius"/>
    </source>
</evidence>
<keyword evidence="4" id="KW-0133">Cell shape</keyword>
<dbReference type="GO" id="GO:0009002">
    <property type="term" value="F:serine-type D-Ala-D-Ala carboxypeptidase activity"/>
    <property type="evidence" value="ECO:0007669"/>
    <property type="project" value="InterPro"/>
</dbReference>
<dbReference type="GO" id="GO:0008360">
    <property type="term" value="P:regulation of cell shape"/>
    <property type="evidence" value="ECO:0007669"/>
    <property type="project" value="UniProtKB-KW"/>
</dbReference>
<name>A0A343JAE9_9CLOT</name>
<evidence type="ECO:0000256" key="4">
    <source>
        <dbReference type="ARBA" id="ARBA00022960"/>
    </source>
</evidence>
<dbReference type="RefSeq" id="WP_119864644.1">
    <property type="nucleotide sequence ID" value="NZ_CP016786.1"/>
</dbReference>
<keyword evidence="3" id="KW-0378">Hydrolase</keyword>
<evidence type="ECO:0000256" key="6">
    <source>
        <dbReference type="ARBA" id="ARBA00023316"/>
    </source>
</evidence>
<keyword evidence="5" id="KW-0573">Peptidoglycan synthesis</keyword>
<feature type="chain" id="PRO_5039471397" evidence="11">
    <location>
        <begin position="28"/>
        <end position="432"/>
    </location>
</feature>
<feature type="active site" description="Proton acceptor" evidence="7">
    <location>
        <position position="73"/>
    </location>
</feature>
<evidence type="ECO:0000256" key="2">
    <source>
        <dbReference type="ARBA" id="ARBA00022729"/>
    </source>
</evidence>
<dbReference type="Proteomes" id="UP000264883">
    <property type="component" value="Chromosome"/>
</dbReference>
<evidence type="ECO:0000256" key="7">
    <source>
        <dbReference type="PIRSR" id="PIRSR618044-1"/>
    </source>
</evidence>
<evidence type="ECO:0000256" key="11">
    <source>
        <dbReference type="SAM" id="SignalP"/>
    </source>
</evidence>
<comment type="similarity">
    <text evidence="1 9">Belongs to the peptidase S11 family.</text>
</comment>
<dbReference type="Pfam" id="PF00768">
    <property type="entry name" value="Peptidase_S11"/>
    <property type="match status" value="1"/>
</dbReference>
<feature type="active site" evidence="7">
    <location>
        <position position="129"/>
    </location>
</feature>
<dbReference type="PRINTS" id="PR00725">
    <property type="entry name" value="DADACBPTASE1"/>
</dbReference>
<gene>
    <name evidence="13" type="ORF">BEN51_03135</name>
</gene>
<evidence type="ECO:0000313" key="13">
    <source>
        <dbReference type="EMBL" id="ASW42507.1"/>
    </source>
</evidence>
<protein>
    <submittedName>
        <fullName evidence="13">D-alanyl-D-alanine carboxypeptidase</fullName>
    </submittedName>
</protein>
<keyword evidence="14" id="KW-1185">Reference proteome</keyword>
<dbReference type="PANTHER" id="PTHR21581:SF26">
    <property type="entry name" value="D-ALANYL-D-ALANINE ENDOPEPTIDASE"/>
    <property type="match status" value="1"/>
</dbReference>
<dbReference type="InterPro" id="IPR012338">
    <property type="entry name" value="Beta-lactam/transpept-like"/>
</dbReference>
<keyword evidence="13" id="KW-0121">Carboxypeptidase</keyword>
<sequence length="432" mass="48220">MKRKHILKNISLAVALSLILPFTSNFNKVKAEEISINEPEIIGEAAITMDIETGEVIYSKNADAIMAPASTTKLMTSLIFAENRNKTDIISYTDTAKKITETSLNNFIDAKTGDRISADDVMKAVMIYSANDTAYLMAENVAGTVDEFVKMMNDKAKTLGLEKTKFFNPSGLEIDPLNPSSTNINQTTAFDLAVIAMEAFKNDWIRETIAPKSGDISISLGNQSMLIEFRNKVIGKNGNIGGKTGTEEQAGHCFVGFYERDGRQLVTVVLKSEYGVDGLNVFKDTEKIADYSYSAEKQVYKNTGEEIGTIDLTYKTFRFFGPEKTVTAPLILNTNVNYYKNSYNDEHATISYNDEEKDAWKLAGKENIKLTYSSGLYSEEVSASIRLSAFDLIKANLPIYLLALLVIVIIIALIIFITKIISMKNRRRRRRY</sequence>
<dbReference type="GO" id="GO:0071555">
    <property type="term" value="P:cell wall organization"/>
    <property type="evidence" value="ECO:0007669"/>
    <property type="project" value="UniProtKB-KW"/>
</dbReference>
<dbReference type="InterPro" id="IPR018044">
    <property type="entry name" value="Peptidase_S11"/>
</dbReference>
<keyword evidence="10" id="KW-0472">Membrane</keyword>
<evidence type="ECO:0000313" key="14">
    <source>
        <dbReference type="Proteomes" id="UP000264883"/>
    </source>
</evidence>
<dbReference type="GO" id="GO:0009252">
    <property type="term" value="P:peptidoglycan biosynthetic process"/>
    <property type="evidence" value="ECO:0007669"/>
    <property type="project" value="UniProtKB-KW"/>
</dbReference>
<dbReference type="Gene3D" id="3.40.710.10">
    <property type="entry name" value="DD-peptidase/beta-lactamase superfamily"/>
    <property type="match status" value="1"/>
</dbReference>
<proteinExistence type="inferred from homology"/>
<dbReference type="GO" id="GO:0006508">
    <property type="term" value="P:proteolysis"/>
    <property type="evidence" value="ECO:0007669"/>
    <property type="project" value="InterPro"/>
</dbReference>
<feature type="domain" description="Peptidase S11 D-alanyl-D-alanine carboxypeptidase A N-terminal" evidence="12">
    <location>
        <begin position="36"/>
        <end position="271"/>
    </location>
</feature>
<organism evidence="13 14">
    <name type="scientific">Clostridium isatidis</name>
    <dbReference type="NCBI Taxonomy" id="182773"/>
    <lineage>
        <taxon>Bacteria</taxon>
        <taxon>Bacillati</taxon>
        <taxon>Bacillota</taxon>
        <taxon>Clostridia</taxon>
        <taxon>Eubacteriales</taxon>
        <taxon>Clostridiaceae</taxon>
        <taxon>Clostridium</taxon>
    </lineage>
</organism>
<evidence type="ECO:0000256" key="9">
    <source>
        <dbReference type="RuleBase" id="RU004016"/>
    </source>
</evidence>
<feature type="binding site" evidence="8">
    <location>
        <position position="243"/>
    </location>
    <ligand>
        <name>substrate</name>
    </ligand>
</feature>
<evidence type="ECO:0000256" key="5">
    <source>
        <dbReference type="ARBA" id="ARBA00022984"/>
    </source>
</evidence>
<dbReference type="KEGG" id="cia:BEN51_03135"/>